<accession>A0A067C5L7</accession>
<protein>
    <recommendedName>
        <fullName evidence="3">C2 domain-containing protein</fullName>
    </recommendedName>
</protein>
<dbReference type="SUPFAM" id="SSF49562">
    <property type="entry name" value="C2 domain (Calcium/lipid-binding domain, CaLB)"/>
    <property type="match status" value="1"/>
</dbReference>
<proteinExistence type="predicted"/>
<evidence type="ECO:0000313" key="5">
    <source>
        <dbReference type="Proteomes" id="UP000030745"/>
    </source>
</evidence>
<evidence type="ECO:0000256" key="2">
    <source>
        <dbReference type="ARBA" id="ARBA00022837"/>
    </source>
</evidence>
<evidence type="ECO:0000259" key="3">
    <source>
        <dbReference type="PROSITE" id="PS50004"/>
    </source>
</evidence>
<dbReference type="VEuPathDB" id="FungiDB:SPRG_12078"/>
<dbReference type="EMBL" id="KK583275">
    <property type="protein sequence ID" value="KDO22092.1"/>
    <property type="molecule type" value="Genomic_DNA"/>
</dbReference>
<dbReference type="SMART" id="SM00239">
    <property type="entry name" value="C2"/>
    <property type="match status" value="1"/>
</dbReference>
<name>A0A067C5L7_SAPPC</name>
<dbReference type="PANTHER" id="PTHR45911">
    <property type="entry name" value="C2 DOMAIN-CONTAINING PROTEIN"/>
    <property type="match status" value="1"/>
</dbReference>
<sequence>MTDAAPTDRRLRLTLHAARDLAAADYTFGGISRGKSDPYVVFRIGDQRFTSSCIASTLNPVWGAEVFEFALSADAMYTSALVVEVYDHDLFNADDLIGSTVLALAQFEMDKTARSIEWPLDVPDEFSSQKVQSVLLVTVHVLEPYSDPALQAEIVDEMVETQKWRPISGWGHSKMETTVEHVIPAAFTSPVGWVIALHEPRQQTSNQHPSIADDLCPDGWLYAASWDGPWYKSARGHPTALCRKRKWTKTYVRTRRALSTTQQDKTIDAILGKYGLTEDDDDDNQWLHE</sequence>
<keyword evidence="1" id="KW-0479">Metal-binding</keyword>
<dbReference type="PROSITE" id="PS50004">
    <property type="entry name" value="C2"/>
    <property type="match status" value="1"/>
</dbReference>
<organism evidence="4 5">
    <name type="scientific">Saprolegnia parasitica (strain CBS 223.65)</name>
    <dbReference type="NCBI Taxonomy" id="695850"/>
    <lineage>
        <taxon>Eukaryota</taxon>
        <taxon>Sar</taxon>
        <taxon>Stramenopiles</taxon>
        <taxon>Oomycota</taxon>
        <taxon>Saprolegniomycetes</taxon>
        <taxon>Saprolegniales</taxon>
        <taxon>Saprolegniaceae</taxon>
        <taxon>Saprolegnia</taxon>
    </lineage>
</organism>
<keyword evidence="5" id="KW-1185">Reference proteome</keyword>
<keyword evidence="2" id="KW-0106">Calcium</keyword>
<dbReference type="GO" id="GO:0046872">
    <property type="term" value="F:metal ion binding"/>
    <property type="evidence" value="ECO:0007669"/>
    <property type="project" value="UniProtKB-KW"/>
</dbReference>
<dbReference type="OMA" id="WSSYDDS"/>
<feature type="domain" description="C2" evidence="3">
    <location>
        <begin position="1"/>
        <end position="119"/>
    </location>
</feature>
<dbReference type="GeneID" id="24134076"/>
<dbReference type="Proteomes" id="UP000030745">
    <property type="component" value="Unassembled WGS sequence"/>
</dbReference>
<dbReference type="InterPro" id="IPR035892">
    <property type="entry name" value="C2_domain_sf"/>
</dbReference>
<dbReference type="KEGG" id="spar:SPRG_12078"/>
<gene>
    <name evidence="4" type="ORF">SPRG_12078</name>
</gene>
<dbReference type="AlphaFoldDB" id="A0A067C5L7"/>
<dbReference type="OrthoDB" id="270970at2759"/>
<dbReference type="STRING" id="695850.A0A067C5L7"/>
<dbReference type="Pfam" id="PF00168">
    <property type="entry name" value="C2"/>
    <property type="match status" value="1"/>
</dbReference>
<dbReference type="RefSeq" id="XP_012207234.1">
    <property type="nucleotide sequence ID" value="XM_012351844.1"/>
</dbReference>
<dbReference type="PANTHER" id="PTHR45911:SF7">
    <property type="entry name" value="C2 DOMAIN-CONTAINING PROTEIN"/>
    <property type="match status" value="1"/>
</dbReference>
<dbReference type="InterPro" id="IPR000008">
    <property type="entry name" value="C2_dom"/>
</dbReference>
<evidence type="ECO:0000256" key="1">
    <source>
        <dbReference type="ARBA" id="ARBA00022723"/>
    </source>
</evidence>
<dbReference type="Gene3D" id="2.60.40.150">
    <property type="entry name" value="C2 domain"/>
    <property type="match status" value="1"/>
</dbReference>
<reference evidence="4 5" key="1">
    <citation type="journal article" date="2013" name="PLoS Genet.">
        <title>Distinctive expansion of potential virulence genes in the genome of the oomycete fish pathogen Saprolegnia parasitica.</title>
        <authorList>
            <person name="Jiang R.H."/>
            <person name="de Bruijn I."/>
            <person name="Haas B.J."/>
            <person name="Belmonte R."/>
            <person name="Lobach L."/>
            <person name="Christie J."/>
            <person name="van den Ackerveken G."/>
            <person name="Bottin A."/>
            <person name="Bulone V."/>
            <person name="Diaz-Moreno S.M."/>
            <person name="Dumas B."/>
            <person name="Fan L."/>
            <person name="Gaulin E."/>
            <person name="Govers F."/>
            <person name="Grenville-Briggs L.J."/>
            <person name="Horner N.R."/>
            <person name="Levin J.Z."/>
            <person name="Mammella M."/>
            <person name="Meijer H.J."/>
            <person name="Morris P."/>
            <person name="Nusbaum C."/>
            <person name="Oome S."/>
            <person name="Phillips A.J."/>
            <person name="van Rooyen D."/>
            <person name="Rzeszutek E."/>
            <person name="Saraiva M."/>
            <person name="Secombes C.J."/>
            <person name="Seidl M.F."/>
            <person name="Snel B."/>
            <person name="Stassen J.H."/>
            <person name="Sykes S."/>
            <person name="Tripathy S."/>
            <person name="van den Berg H."/>
            <person name="Vega-Arreguin J.C."/>
            <person name="Wawra S."/>
            <person name="Young S.K."/>
            <person name="Zeng Q."/>
            <person name="Dieguez-Uribeondo J."/>
            <person name="Russ C."/>
            <person name="Tyler B.M."/>
            <person name="van West P."/>
        </authorList>
    </citation>
    <scope>NUCLEOTIDE SEQUENCE [LARGE SCALE GENOMIC DNA]</scope>
    <source>
        <strain evidence="4 5">CBS 223.65</strain>
    </source>
</reference>
<evidence type="ECO:0000313" key="4">
    <source>
        <dbReference type="EMBL" id="KDO22092.1"/>
    </source>
</evidence>